<feature type="transmembrane region" description="Helical" evidence="1">
    <location>
        <begin position="21"/>
        <end position="39"/>
    </location>
</feature>
<proteinExistence type="predicted"/>
<name>A0A9N8HRA5_9STRA</name>
<sequence length="408" mass="45518">MKVSIAPIRRQNEEIRISRQLYFGSLLASFVLGCMLMSFRSPPIPPQQQAPLLLSSSSREIRRETASIAQSNVGVDKITTSSTNTAVDTSNAAADTSTAVSPGMDPTEYRNSPLLKKHTWLTDQWLHSCANELIAECEKEAPWCRKFKNDHPVYPLGDCIKMCARCGNGKNFQPDEPRPLALNYSKIACPRIYKKSGTPNPRYISGGNMDVVAEVMEQMKDFVPYKTATPPEDAIVLHLRVGDVIEESKDPVFTLLTQGGDPLHTEGYRSSIKSVYEYLDNIEQSGSKNVIIIGGTYKPQYFFYSRVYSGCLVRALEKAGNNVTINLDGGDADADFYYLSHSKHFIASAGGYSKLVGDMVKRLGGNVIGRTFSDMDSIKYYEENGKYMKAVKKERPKRGKNNKQEQQQ</sequence>
<accession>A0A9N8HRA5</accession>
<keyword evidence="1" id="KW-1133">Transmembrane helix</keyword>
<evidence type="ECO:0000256" key="1">
    <source>
        <dbReference type="SAM" id="Phobius"/>
    </source>
</evidence>
<evidence type="ECO:0000313" key="3">
    <source>
        <dbReference type="Proteomes" id="UP001153069"/>
    </source>
</evidence>
<dbReference type="OrthoDB" id="333024at2759"/>
<dbReference type="AlphaFoldDB" id="A0A9N8HRA5"/>
<dbReference type="Proteomes" id="UP001153069">
    <property type="component" value="Unassembled WGS sequence"/>
</dbReference>
<dbReference type="EMBL" id="CAICTM010001293">
    <property type="protein sequence ID" value="CAB9522372.1"/>
    <property type="molecule type" value="Genomic_DNA"/>
</dbReference>
<keyword evidence="1" id="KW-0812">Transmembrane</keyword>
<keyword evidence="3" id="KW-1185">Reference proteome</keyword>
<protein>
    <submittedName>
        <fullName evidence="2">Uncharacterized protein</fullName>
    </submittedName>
</protein>
<dbReference type="PROSITE" id="PS51257">
    <property type="entry name" value="PROKAR_LIPOPROTEIN"/>
    <property type="match status" value="1"/>
</dbReference>
<reference evidence="2" key="1">
    <citation type="submission" date="2020-06" db="EMBL/GenBank/DDBJ databases">
        <authorList>
            <consortium name="Plant Systems Biology data submission"/>
        </authorList>
    </citation>
    <scope>NUCLEOTIDE SEQUENCE</scope>
    <source>
        <strain evidence="2">D6</strain>
    </source>
</reference>
<organism evidence="2 3">
    <name type="scientific">Seminavis robusta</name>
    <dbReference type="NCBI Taxonomy" id="568900"/>
    <lineage>
        <taxon>Eukaryota</taxon>
        <taxon>Sar</taxon>
        <taxon>Stramenopiles</taxon>
        <taxon>Ochrophyta</taxon>
        <taxon>Bacillariophyta</taxon>
        <taxon>Bacillariophyceae</taxon>
        <taxon>Bacillariophycidae</taxon>
        <taxon>Naviculales</taxon>
        <taxon>Naviculaceae</taxon>
        <taxon>Seminavis</taxon>
    </lineage>
</organism>
<gene>
    <name evidence="2" type="ORF">SEMRO_1295_G260310.1</name>
</gene>
<keyword evidence="1" id="KW-0472">Membrane</keyword>
<evidence type="ECO:0000313" key="2">
    <source>
        <dbReference type="EMBL" id="CAB9522372.1"/>
    </source>
</evidence>
<comment type="caution">
    <text evidence="2">The sequence shown here is derived from an EMBL/GenBank/DDBJ whole genome shotgun (WGS) entry which is preliminary data.</text>
</comment>